<sequence>MIKRADLSIVPLTFKHPIVTAHAVLSVRRTLILRLETVDGVVGYGEGVAFETPWYTEETTQSMVDTSKLILDLLKRETVTTDVFPNLVSSIIGQRMAKAMWESALWEIEAARANKSLKSYMNAGDSVSCGRTIGIGLLNQTMKSIETALDDGFERIKLKASPNELLPALREIRAVFPDAPLMIDLNGSASDQPIEWFEQLDAHRLLMIEQPYPSRQFAKSAALQAKLMTPICLDESITSYDDVETMTQLGAGKIVNIKPARVGGLNEALHIRQYGAPYWVGGMYESGIGRYHTLLFASLSGASFPADMSGTSAYFEQDLLDTPLEVENGKLILPDSVQPNWAVIEQMREETISLQA</sequence>
<evidence type="ECO:0000256" key="6">
    <source>
        <dbReference type="NCBIfam" id="TIGR01928"/>
    </source>
</evidence>
<dbReference type="Gene3D" id="3.30.390.10">
    <property type="entry name" value="Enolase-like, N-terminal domain"/>
    <property type="match status" value="1"/>
</dbReference>
<dbReference type="InterPro" id="IPR013341">
    <property type="entry name" value="Mandelate_racemase_N_dom"/>
</dbReference>
<evidence type="ECO:0000256" key="4">
    <source>
        <dbReference type="ARBA" id="ARBA00023239"/>
    </source>
</evidence>
<accession>A0ABY7X3K1</accession>
<dbReference type="SUPFAM" id="SSF54826">
    <property type="entry name" value="Enolase N-terminal domain-like"/>
    <property type="match status" value="1"/>
</dbReference>
<dbReference type="Proteomes" id="UP001213680">
    <property type="component" value="Chromosome"/>
</dbReference>
<evidence type="ECO:0000313" key="9">
    <source>
        <dbReference type="Proteomes" id="UP001213680"/>
    </source>
</evidence>
<keyword evidence="4 8" id="KW-0456">Lyase</keyword>
<protein>
    <recommendedName>
        <fullName evidence="5 6">o-succinylbenzoate synthase</fullName>
        <ecNumber evidence="5 6">4.2.1.113</ecNumber>
    </recommendedName>
</protein>
<dbReference type="SFLD" id="SFLDF00009">
    <property type="entry name" value="o-succinylbenzoate_synthase"/>
    <property type="match status" value="1"/>
</dbReference>
<evidence type="ECO:0000256" key="1">
    <source>
        <dbReference type="ARBA" id="ARBA00001968"/>
    </source>
</evidence>
<dbReference type="InterPro" id="IPR029065">
    <property type="entry name" value="Enolase_C-like"/>
</dbReference>
<evidence type="ECO:0000256" key="3">
    <source>
        <dbReference type="ARBA" id="ARBA00022842"/>
    </source>
</evidence>
<dbReference type="SFLD" id="SFLDG00180">
    <property type="entry name" value="muconate_cycloisomerase"/>
    <property type="match status" value="1"/>
</dbReference>
<evidence type="ECO:0000313" key="8">
    <source>
        <dbReference type="EMBL" id="WDH76486.1"/>
    </source>
</evidence>
<dbReference type="Pfam" id="PF13378">
    <property type="entry name" value="MR_MLE_C"/>
    <property type="match status" value="1"/>
</dbReference>
<dbReference type="SFLD" id="SFLDS00001">
    <property type="entry name" value="Enolase"/>
    <property type="match status" value="1"/>
</dbReference>
<dbReference type="Pfam" id="PF02746">
    <property type="entry name" value="MR_MLE_N"/>
    <property type="match status" value="1"/>
</dbReference>
<dbReference type="PANTHER" id="PTHR48073:SF5">
    <property type="entry name" value="O-SUCCINYLBENZOATE SYNTHASE"/>
    <property type="match status" value="1"/>
</dbReference>
<dbReference type="SMART" id="SM00922">
    <property type="entry name" value="MR_MLE"/>
    <property type="match status" value="1"/>
</dbReference>
<name>A0ABY7X3K1_9BACL</name>
<evidence type="ECO:0000256" key="2">
    <source>
        <dbReference type="ARBA" id="ARBA00022723"/>
    </source>
</evidence>
<dbReference type="RefSeq" id="WP_274357171.1">
    <property type="nucleotide sequence ID" value="NZ_CP118099.1"/>
</dbReference>
<dbReference type="InterPro" id="IPR013342">
    <property type="entry name" value="Mandelate_racemase_C"/>
</dbReference>
<organism evidence="8 9">
    <name type="scientific">Exiguobacterium marinum</name>
    <dbReference type="NCBI Taxonomy" id="273528"/>
    <lineage>
        <taxon>Bacteria</taxon>
        <taxon>Bacillati</taxon>
        <taxon>Bacillota</taxon>
        <taxon>Bacilli</taxon>
        <taxon>Bacillales</taxon>
        <taxon>Bacillales Family XII. Incertae Sedis</taxon>
        <taxon>Exiguobacterium</taxon>
    </lineage>
</organism>
<comment type="cofactor">
    <cofactor evidence="1">
        <name>a divalent metal cation</name>
        <dbReference type="ChEBI" id="CHEBI:60240"/>
    </cofactor>
</comment>
<proteinExistence type="predicted"/>
<evidence type="ECO:0000256" key="5">
    <source>
        <dbReference type="ARBA" id="ARBA00029491"/>
    </source>
</evidence>
<dbReference type="PANTHER" id="PTHR48073">
    <property type="entry name" value="O-SUCCINYLBENZOATE SYNTHASE-RELATED"/>
    <property type="match status" value="1"/>
</dbReference>
<dbReference type="EC" id="4.2.1.113" evidence="5 6"/>
<reference evidence="8 9" key="1">
    <citation type="submission" date="2023-02" db="EMBL/GenBank/DDBJ databases">
        <title>A bacterium isolated from plastisphere.</title>
        <authorList>
            <person name="Sun Y."/>
        </authorList>
    </citation>
    <scope>NUCLEOTIDE SEQUENCE [LARGE SCALE GENOMIC DNA]</scope>
    <source>
        <strain evidence="9">a-1</strain>
    </source>
</reference>
<keyword evidence="2" id="KW-0479">Metal-binding</keyword>
<keyword evidence="3" id="KW-0460">Magnesium</keyword>
<dbReference type="SUPFAM" id="SSF51604">
    <property type="entry name" value="Enolase C-terminal domain-like"/>
    <property type="match status" value="1"/>
</dbReference>
<feature type="domain" description="Mandelate racemase/muconate lactonizing enzyme C-terminal" evidence="7">
    <location>
        <begin position="138"/>
        <end position="230"/>
    </location>
</feature>
<dbReference type="InterPro" id="IPR029017">
    <property type="entry name" value="Enolase-like_N"/>
</dbReference>
<dbReference type="GO" id="GO:0043748">
    <property type="term" value="F:O-succinylbenzoate synthase activity"/>
    <property type="evidence" value="ECO:0007669"/>
    <property type="project" value="UniProtKB-EC"/>
</dbReference>
<dbReference type="EMBL" id="CP118099">
    <property type="protein sequence ID" value="WDH76486.1"/>
    <property type="molecule type" value="Genomic_DNA"/>
</dbReference>
<gene>
    <name evidence="8" type="primary">menC</name>
    <name evidence="8" type="ORF">PTI97_02895</name>
</gene>
<evidence type="ECO:0000259" key="7">
    <source>
        <dbReference type="SMART" id="SM00922"/>
    </source>
</evidence>
<dbReference type="InterPro" id="IPR036849">
    <property type="entry name" value="Enolase-like_C_sf"/>
</dbReference>
<dbReference type="NCBIfam" id="TIGR01928">
    <property type="entry name" value="menC_lowGC_arch"/>
    <property type="match status" value="1"/>
</dbReference>
<keyword evidence="9" id="KW-1185">Reference proteome</keyword>
<dbReference type="InterPro" id="IPR010197">
    <property type="entry name" value="OSBS/NAAAR"/>
</dbReference>
<dbReference type="Gene3D" id="3.20.20.120">
    <property type="entry name" value="Enolase-like C-terminal domain"/>
    <property type="match status" value="1"/>
</dbReference>